<dbReference type="InterPro" id="IPR000330">
    <property type="entry name" value="SNF2_N"/>
</dbReference>
<feature type="region of interest" description="Disordered" evidence="11">
    <location>
        <begin position="139"/>
        <end position="163"/>
    </location>
</feature>
<sequence length="1239" mass="138932">MASPSDLQNPSSPAQEIEVTAPDIAEPVIMEDTPAEEMDEETRLNLFATAKDQEELERDIGRQADQLLNEQADERDNKRLEKTETTRARLLGQLRKVDEKLAGFGGSATKTILRSEKANYEAQIKNLETELEQIKARIAERHKEDGEEEVETRMDGRLPNESRRDFLIRTGKITPFSKMPQLPRVSSNLAEIMLEAEAGEEDDEEEEEAAVAERAGPQSHQILKRPGFAEVVSETDTADEMISERPAKKRRLQSRTEAQTTAVDASSPQSVDTDDAFVPDLNDRQLAALGDSDPGEDDDDDFMMNTEPHRKARAPKQKARARKQNTTDSGDEDEGDLAGLDDGNEDVYRARLRLWCKKRSAARRKARNARASSQGAEATDLADAEEGDSADEEVDENEWHKPHPTRPDTDFDGGFKVPGDIFPSLYDYQKTGVRWLWELFSQEVGGIIGDEMGLGKTIQAIAFIAGLHYSGKLNKPIIVVCPATVMKQWVNEFHTWWPPLRVSILHTSGSGMMDVRREAEIEDGLEEEEWDSDRPRKTKNQKSAKRIVDRVLRDGHVLVTTYSGLQTYAPLLVPTEWEYAVLDEGHKIRNPNTAITIYCKELRTPNRVILSGTPMQNNLTELWSLFDFVFPMRLGTLVSFRDQFELPIRLGGYANASNLQVETAARCAETLKETISPYLLQRYKVDVASDLPKKTERVLFCKLTSLQRADYNKFLESDEMKSILHGKRQALFGIDILRKICNHPDLVQHKELSHKPGYDYGVATKSGKMQVVKALLEMWKKAGHKTLLFAQHRIMLDIMQKFIGGLEGFNFRRMDGNTSIKDRQNLVDEFNNDPNLHVFLLTTKVGGLGVNLTGANRVIIYDPDWNPSTDVQARERAWRLGQKKEVEIYRLMTAGTIEEKIYHRQVFKQILTNKILRDPKQRQTFHLRELHDLFNLGDEDGSTETGSLFKGTQIHFSQDNKRKSTIPTPPTDNEQDTSNLTISSSQPSRLDSIRGISRLENWTDANEAPTTKDADGNNEAPDRVLSAIFSKSGVHSAHEHDAIVNSSTGKRKVQADPEMISREARRVAAQAAKELVRAGEIARTIPAGVPTWTGLVGTVGRPEERPRHAVSPFNGGRGGYGGGRGRGGGGGMNGGPSSSSILANLAARQAAPTNSSPSSRASTPSSTNQPRGRQFIALIRDYIKTHGGSVYTQMLIDHFDRYCGTPQRTAEFKEMLKTIAKLETGRRGRGRWVLREEYK</sequence>
<dbReference type="GO" id="GO:0008094">
    <property type="term" value="F:ATP-dependent activity, acting on DNA"/>
    <property type="evidence" value="ECO:0007669"/>
    <property type="project" value="TreeGrafter"/>
</dbReference>
<dbReference type="SMART" id="SM00487">
    <property type="entry name" value="DEXDc"/>
    <property type="match status" value="1"/>
</dbReference>
<dbReference type="SMART" id="SM00490">
    <property type="entry name" value="HELICc"/>
    <property type="match status" value="1"/>
</dbReference>
<dbReference type="Pfam" id="PF00176">
    <property type="entry name" value="SNF2-rel_dom"/>
    <property type="match status" value="1"/>
</dbReference>
<name>A0A9P4NTV1_9PEZI</name>
<evidence type="ECO:0000259" key="12">
    <source>
        <dbReference type="PROSITE" id="PS51192"/>
    </source>
</evidence>
<keyword evidence="4" id="KW-0227">DNA damage</keyword>
<dbReference type="GO" id="GO:0005634">
    <property type="term" value="C:nucleus"/>
    <property type="evidence" value="ECO:0007669"/>
    <property type="project" value="TreeGrafter"/>
</dbReference>
<gene>
    <name evidence="14" type="ORF">EJ08DRAFT_190627</name>
</gene>
<evidence type="ECO:0000256" key="6">
    <source>
        <dbReference type="ARBA" id="ARBA00022806"/>
    </source>
</evidence>
<feature type="region of interest" description="Disordered" evidence="11">
    <location>
        <begin position="1035"/>
        <end position="1056"/>
    </location>
</feature>
<evidence type="ECO:0000256" key="9">
    <source>
        <dbReference type="ARBA" id="ARBA00023204"/>
    </source>
</evidence>
<feature type="compositionally biased region" description="Acidic residues" evidence="11">
    <location>
        <begin position="293"/>
        <end position="302"/>
    </location>
</feature>
<evidence type="ECO:0000256" key="7">
    <source>
        <dbReference type="ARBA" id="ARBA00022840"/>
    </source>
</evidence>
<dbReference type="EMBL" id="MU007033">
    <property type="protein sequence ID" value="KAF2431189.1"/>
    <property type="molecule type" value="Genomic_DNA"/>
</dbReference>
<dbReference type="InterPro" id="IPR001650">
    <property type="entry name" value="Helicase_C-like"/>
</dbReference>
<evidence type="ECO:0000256" key="10">
    <source>
        <dbReference type="ARBA" id="ARBA00023242"/>
    </source>
</evidence>
<evidence type="ECO:0000256" key="11">
    <source>
        <dbReference type="SAM" id="MobiDB-lite"/>
    </source>
</evidence>
<keyword evidence="10" id="KW-0539">Nucleus</keyword>
<dbReference type="GO" id="GO:0005524">
    <property type="term" value="F:ATP binding"/>
    <property type="evidence" value="ECO:0007669"/>
    <property type="project" value="InterPro"/>
</dbReference>
<dbReference type="CDD" id="cd18000">
    <property type="entry name" value="DEXHc_ERCC6"/>
    <property type="match status" value="1"/>
</dbReference>
<feature type="region of interest" description="Disordered" evidence="11">
    <location>
        <begin position="195"/>
        <end position="342"/>
    </location>
</feature>
<keyword evidence="3" id="KW-0547">Nucleotide-binding</keyword>
<dbReference type="PANTHER" id="PTHR45629:SF7">
    <property type="entry name" value="DNA EXCISION REPAIR PROTEIN ERCC-6-RELATED"/>
    <property type="match status" value="1"/>
</dbReference>
<organism evidence="14 15">
    <name type="scientific">Tothia fuscella</name>
    <dbReference type="NCBI Taxonomy" id="1048955"/>
    <lineage>
        <taxon>Eukaryota</taxon>
        <taxon>Fungi</taxon>
        <taxon>Dikarya</taxon>
        <taxon>Ascomycota</taxon>
        <taxon>Pezizomycotina</taxon>
        <taxon>Dothideomycetes</taxon>
        <taxon>Pleosporomycetidae</taxon>
        <taxon>Venturiales</taxon>
        <taxon>Cylindrosympodiaceae</taxon>
        <taxon>Tothia</taxon>
    </lineage>
</organism>
<dbReference type="FunFam" id="3.40.50.10810:FF:000039">
    <property type="entry name" value="DNA repair protein Rhp26/Rad26"/>
    <property type="match status" value="1"/>
</dbReference>
<reference evidence="14" key="1">
    <citation type="journal article" date="2020" name="Stud. Mycol.">
        <title>101 Dothideomycetes genomes: a test case for predicting lifestyles and emergence of pathogens.</title>
        <authorList>
            <person name="Haridas S."/>
            <person name="Albert R."/>
            <person name="Binder M."/>
            <person name="Bloem J."/>
            <person name="Labutti K."/>
            <person name="Salamov A."/>
            <person name="Andreopoulos B."/>
            <person name="Baker S."/>
            <person name="Barry K."/>
            <person name="Bills G."/>
            <person name="Bluhm B."/>
            <person name="Cannon C."/>
            <person name="Castanera R."/>
            <person name="Culley D."/>
            <person name="Daum C."/>
            <person name="Ezra D."/>
            <person name="Gonzalez J."/>
            <person name="Henrissat B."/>
            <person name="Kuo A."/>
            <person name="Liang C."/>
            <person name="Lipzen A."/>
            <person name="Lutzoni F."/>
            <person name="Magnuson J."/>
            <person name="Mondo S."/>
            <person name="Nolan M."/>
            <person name="Ohm R."/>
            <person name="Pangilinan J."/>
            <person name="Park H.-J."/>
            <person name="Ramirez L."/>
            <person name="Alfaro M."/>
            <person name="Sun H."/>
            <person name="Tritt A."/>
            <person name="Yoshinaga Y."/>
            <person name="Zwiers L.-H."/>
            <person name="Turgeon B."/>
            <person name="Goodwin S."/>
            <person name="Spatafora J."/>
            <person name="Crous P."/>
            <person name="Grigoriev I."/>
        </authorList>
    </citation>
    <scope>NUCLEOTIDE SEQUENCE</scope>
    <source>
        <strain evidence="14">CBS 130266</strain>
    </source>
</reference>
<feature type="region of interest" description="Disordered" evidence="11">
    <location>
        <begin position="365"/>
        <end position="413"/>
    </location>
</feature>
<proteinExistence type="inferred from homology"/>
<evidence type="ECO:0000313" key="15">
    <source>
        <dbReference type="Proteomes" id="UP000800235"/>
    </source>
</evidence>
<dbReference type="GO" id="GO:0006283">
    <property type="term" value="P:transcription-coupled nucleotide-excision repair"/>
    <property type="evidence" value="ECO:0007669"/>
    <property type="project" value="TreeGrafter"/>
</dbReference>
<dbReference type="Pfam" id="PF00271">
    <property type="entry name" value="Helicase_C"/>
    <property type="match status" value="1"/>
</dbReference>
<feature type="compositionally biased region" description="Acidic residues" evidence="11">
    <location>
        <begin position="197"/>
        <end position="210"/>
    </location>
</feature>
<feature type="region of interest" description="Disordered" evidence="11">
    <location>
        <begin position="59"/>
        <end position="82"/>
    </location>
</feature>
<dbReference type="SUPFAM" id="SSF52540">
    <property type="entry name" value="P-loop containing nucleoside triphosphate hydrolases"/>
    <property type="match status" value="2"/>
</dbReference>
<dbReference type="InterPro" id="IPR027417">
    <property type="entry name" value="P-loop_NTPase"/>
</dbReference>
<dbReference type="CDD" id="cd18793">
    <property type="entry name" value="SF2_C_SNF"/>
    <property type="match status" value="1"/>
</dbReference>
<feature type="compositionally biased region" description="Polar residues" evidence="11">
    <location>
        <begin position="255"/>
        <end position="271"/>
    </location>
</feature>
<evidence type="ECO:0000256" key="4">
    <source>
        <dbReference type="ARBA" id="ARBA00022763"/>
    </source>
</evidence>
<keyword evidence="5" id="KW-0378">Hydrolase</keyword>
<keyword evidence="6" id="KW-0347">Helicase</keyword>
<keyword evidence="8" id="KW-0238">DNA-binding</keyword>
<feature type="region of interest" description="Disordered" evidence="11">
    <location>
        <begin position="1"/>
        <end position="26"/>
    </location>
</feature>
<dbReference type="Gene3D" id="3.40.50.300">
    <property type="entry name" value="P-loop containing nucleotide triphosphate hydrolases"/>
    <property type="match status" value="1"/>
</dbReference>
<feature type="compositionally biased region" description="Gly residues" evidence="11">
    <location>
        <begin position="1115"/>
        <end position="1134"/>
    </location>
</feature>
<dbReference type="AlphaFoldDB" id="A0A9P4NTV1"/>
<feature type="compositionally biased region" description="Basic and acidic residues" evidence="11">
    <location>
        <begin position="72"/>
        <end position="82"/>
    </location>
</feature>
<comment type="caution">
    <text evidence="14">The sequence shown here is derived from an EMBL/GenBank/DDBJ whole genome shotgun (WGS) entry which is preliminary data.</text>
</comment>
<feature type="compositionally biased region" description="Low complexity" evidence="11">
    <location>
        <begin position="1150"/>
        <end position="1168"/>
    </location>
</feature>
<protein>
    <recommendedName>
        <fullName evidence="16">DNA repair and recombination protein RAD26</fullName>
    </recommendedName>
</protein>
<feature type="compositionally biased region" description="Basic residues" evidence="11">
    <location>
        <begin position="310"/>
        <end position="323"/>
    </location>
</feature>
<keyword evidence="9" id="KW-0234">DNA repair</keyword>
<accession>A0A9P4NTV1</accession>
<evidence type="ECO:0000256" key="8">
    <source>
        <dbReference type="ARBA" id="ARBA00023125"/>
    </source>
</evidence>
<feature type="compositionally biased region" description="Polar residues" evidence="11">
    <location>
        <begin position="976"/>
        <end position="989"/>
    </location>
</feature>
<evidence type="ECO:0000313" key="14">
    <source>
        <dbReference type="EMBL" id="KAF2431189.1"/>
    </source>
</evidence>
<feature type="compositionally biased region" description="Acidic residues" evidence="11">
    <location>
        <begin position="380"/>
        <end position="396"/>
    </location>
</feature>
<dbReference type="PROSITE" id="PS51194">
    <property type="entry name" value="HELICASE_CTER"/>
    <property type="match status" value="1"/>
</dbReference>
<dbReference type="InterPro" id="IPR058951">
    <property type="entry name" value="WHD_Rad26_CSB-like"/>
</dbReference>
<dbReference type="InterPro" id="IPR050496">
    <property type="entry name" value="SNF2_RAD54_helicase_repair"/>
</dbReference>
<feature type="region of interest" description="Disordered" evidence="11">
    <location>
        <begin position="944"/>
        <end position="1020"/>
    </location>
</feature>
<dbReference type="PANTHER" id="PTHR45629">
    <property type="entry name" value="SNF2/RAD54 FAMILY MEMBER"/>
    <property type="match status" value="1"/>
</dbReference>
<evidence type="ECO:0000256" key="1">
    <source>
        <dbReference type="ARBA" id="ARBA00004123"/>
    </source>
</evidence>
<comment type="subcellular location">
    <subcellularLocation>
        <location evidence="1">Nucleus</location>
    </subcellularLocation>
</comment>
<evidence type="ECO:0000256" key="3">
    <source>
        <dbReference type="ARBA" id="ARBA00022741"/>
    </source>
</evidence>
<feature type="domain" description="Helicase C-terminal" evidence="13">
    <location>
        <begin position="770"/>
        <end position="931"/>
    </location>
</feature>
<dbReference type="GO" id="GO:0016787">
    <property type="term" value="F:hydrolase activity"/>
    <property type="evidence" value="ECO:0007669"/>
    <property type="project" value="UniProtKB-KW"/>
</dbReference>
<evidence type="ECO:0000256" key="2">
    <source>
        <dbReference type="ARBA" id="ARBA00007025"/>
    </source>
</evidence>
<keyword evidence="7" id="KW-0067">ATP-binding</keyword>
<keyword evidence="15" id="KW-1185">Reference proteome</keyword>
<feature type="compositionally biased region" description="Polar residues" evidence="11">
    <location>
        <begin position="1"/>
        <end position="14"/>
    </location>
</feature>
<evidence type="ECO:0000256" key="5">
    <source>
        <dbReference type="ARBA" id="ARBA00022801"/>
    </source>
</evidence>
<dbReference type="Proteomes" id="UP000800235">
    <property type="component" value="Unassembled WGS sequence"/>
</dbReference>
<dbReference type="Gene3D" id="3.40.50.10810">
    <property type="entry name" value="Tandem AAA-ATPase domain"/>
    <property type="match status" value="1"/>
</dbReference>
<dbReference type="InterPro" id="IPR014001">
    <property type="entry name" value="Helicase_ATP-bd"/>
</dbReference>
<dbReference type="OrthoDB" id="413460at2759"/>
<dbReference type="CDD" id="cd22254">
    <property type="entry name" value="CSB_WHD"/>
    <property type="match status" value="1"/>
</dbReference>
<dbReference type="Pfam" id="PF25875">
    <property type="entry name" value="WHD_Rad26_CSB"/>
    <property type="match status" value="1"/>
</dbReference>
<dbReference type="InterPro" id="IPR038718">
    <property type="entry name" value="SNF2-like_sf"/>
</dbReference>
<dbReference type="InterPro" id="IPR049730">
    <property type="entry name" value="SNF2/RAD54-like_C"/>
</dbReference>
<evidence type="ECO:0000259" key="13">
    <source>
        <dbReference type="PROSITE" id="PS51194"/>
    </source>
</evidence>
<feature type="compositionally biased region" description="Basic and acidic residues" evidence="11">
    <location>
        <begin position="397"/>
        <end position="409"/>
    </location>
</feature>
<comment type="similarity">
    <text evidence="2">Belongs to the SNF2/RAD54 helicase family.</text>
</comment>
<feature type="region of interest" description="Disordered" evidence="11">
    <location>
        <begin position="1098"/>
        <end position="1172"/>
    </location>
</feature>
<feature type="domain" description="Helicase ATP-binding" evidence="12">
    <location>
        <begin position="437"/>
        <end position="632"/>
    </location>
</feature>
<evidence type="ECO:0008006" key="16">
    <source>
        <dbReference type="Google" id="ProtNLM"/>
    </source>
</evidence>
<dbReference type="PROSITE" id="PS51192">
    <property type="entry name" value="HELICASE_ATP_BIND_1"/>
    <property type="match status" value="1"/>
</dbReference>